<sequence length="163" mass="17296">MRMLKIAAAVAFLASAPCVAAQQISSEEFVSMAASSDMFEIQSSQLAVANSKQDSVRQFAEMMIADHTKASQELKTAAGEASVTLPAQMDEKHAAELEKLKNAQGEQFDAAYVQAQLAAHQEALKLLQSYAQGGDSQPLKAHAAKTAPVVQGHLEHAQKLSGS</sequence>
<comment type="caution">
    <text evidence="3">The sequence shown here is derived from an EMBL/GenBank/DDBJ whole genome shotgun (WGS) entry which is preliminary data.</text>
</comment>
<dbReference type="EMBL" id="WISP01000137">
    <property type="protein sequence ID" value="MQW05724.1"/>
    <property type="molecule type" value="Genomic_DNA"/>
</dbReference>
<dbReference type="Pfam" id="PF13628">
    <property type="entry name" value="DUF4142"/>
    <property type="match status" value="1"/>
</dbReference>
<dbReference type="PANTHER" id="PTHR38593">
    <property type="entry name" value="BLR2558 PROTEIN"/>
    <property type="match status" value="1"/>
</dbReference>
<keyword evidence="1" id="KW-0732">Signal</keyword>
<dbReference type="Gene3D" id="1.20.1260.10">
    <property type="match status" value="1"/>
</dbReference>
<dbReference type="PANTHER" id="PTHR38593:SF1">
    <property type="entry name" value="BLR2558 PROTEIN"/>
    <property type="match status" value="1"/>
</dbReference>
<feature type="chain" id="PRO_5025679161" evidence="1">
    <location>
        <begin position="21"/>
        <end position="163"/>
    </location>
</feature>
<evidence type="ECO:0000259" key="2">
    <source>
        <dbReference type="Pfam" id="PF13628"/>
    </source>
</evidence>
<evidence type="ECO:0000313" key="3">
    <source>
        <dbReference type="EMBL" id="MQW05724.1"/>
    </source>
</evidence>
<feature type="domain" description="DUF4142" evidence="2">
    <location>
        <begin position="26"/>
        <end position="160"/>
    </location>
</feature>
<dbReference type="RefSeq" id="WP_127510782.1">
    <property type="nucleotide sequence ID" value="NZ_RPHP01000114.1"/>
</dbReference>
<dbReference type="InterPro" id="IPR012347">
    <property type="entry name" value="Ferritin-like"/>
</dbReference>
<feature type="signal peptide" evidence="1">
    <location>
        <begin position="1"/>
        <end position="20"/>
    </location>
</feature>
<dbReference type="InterPro" id="IPR025419">
    <property type="entry name" value="DUF4142"/>
</dbReference>
<name>A0A6A7ZSM2_RHIML</name>
<accession>A0A6A7ZSM2</accession>
<gene>
    <name evidence="3" type="ORF">GHK45_18730</name>
</gene>
<dbReference type="AlphaFoldDB" id="A0A6A7ZSM2"/>
<evidence type="ECO:0000256" key="1">
    <source>
        <dbReference type="SAM" id="SignalP"/>
    </source>
</evidence>
<reference evidence="3" key="1">
    <citation type="journal article" date="2013" name="Genome Biol.">
        <title>Comparative genomics of the core and accessory genomes of 48 Sinorhizobium strains comprising five genospecies.</title>
        <authorList>
            <person name="Sugawara M."/>
            <person name="Epstein B."/>
            <person name="Badgley B.D."/>
            <person name="Unno T."/>
            <person name="Xu L."/>
            <person name="Reese J."/>
            <person name="Gyaneshwar P."/>
            <person name="Denny R."/>
            <person name="Mudge J."/>
            <person name="Bharti A.K."/>
            <person name="Farmer A.D."/>
            <person name="May G.D."/>
            <person name="Woodward J.E."/>
            <person name="Medigue C."/>
            <person name="Vallenet D."/>
            <person name="Lajus A."/>
            <person name="Rouy Z."/>
            <person name="Martinez-Vaz B."/>
            <person name="Tiffin P."/>
            <person name="Young N.D."/>
            <person name="Sadowsky M.J."/>
        </authorList>
    </citation>
    <scope>NUCLEOTIDE SEQUENCE</scope>
    <source>
        <strain evidence="3">M30</strain>
    </source>
</reference>
<protein>
    <submittedName>
        <fullName evidence="3">DUF4142 domain-containing protein</fullName>
    </submittedName>
</protein>
<organism evidence="3">
    <name type="scientific">Rhizobium meliloti</name>
    <name type="common">Ensifer meliloti</name>
    <name type="synonym">Sinorhizobium meliloti</name>
    <dbReference type="NCBI Taxonomy" id="382"/>
    <lineage>
        <taxon>Bacteria</taxon>
        <taxon>Pseudomonadati</taxon>
        <taxon>Pseudomonadota</taxon>
        <taxon>Alphaproteobacteria</taxon>
        <taxon>Hyphomicrobiales</taxon>
        <taxon>Rhizobiaceae</taxon>
        <taxon>Sinorhizobium/Ensifer group</taxon>
        <taxon>Sinorhizobium</taxon>
    </lineage>
</organism>
<proteinExistence type="predicted"/>